<protein>
    <submittedName>
        <fullName evidence="1">Uncharacterized protein</fullName>
    </submittedName>
</protein>
<sequence>MIYTANITTVANTAKTALKKTIIRVTKGLVYKVEFYFPAGSAGLMGLAVFDGLFQVWPSSVGEFFLGDDLTIAFDDLYLKESGPFEFQCYTYNTDDTYNHLVIPRIGLVSSEVFMARFMPTRDRQYFKRLRQKILSERANRLNVQRELIAGESMEWLRKQGFGG</sequence>
<evidence type="ECO:0000313" key="1">
    <source>
        <dbReference type="EMBL" id="KKM23094.1"/>
    </source>
</evidence>
<accession>A0A0F9IT19</accession>
<gene>
    <name evidence="1" type="ORF">LCGC14_1618660</name>
</gene>
<dbReference type="EMBL" id="LAZR01013199">
    <property type="protein sequence ID" value="KKM23094.1"/>
    <property type="molecule type" value="Genomic_DNA"/>
</dbReference>
<dbReference type="AlphaFoldDB" id="A0A0F9IT19"/>
<proteinExistence type="predicted"/>
<comment type="caution">
    <text evidence="1">The sequence shown here is derived from an EMBL/GenBank/DDBJ whole genome shotgun (WGS) entry which is preliminary data.</text>
</comment>
<reference evidence="1" key="1">
    <citation type="journal article" date="2015" name="Nature">
        <title>Complex archaea that bridge the gap between prokaryotes and eukaryotes.</title>
        <authorList>
            <person name="Spang A."/>
            <person name="Saw J.H."/>
            <person name="Jorgensen S.L."/>
            <person name="Zaremba-Niedzwiedzka K."/>
            <person name="Martijn J."/>
            <person name="Lind A.E."/>
            <person name="van Eijk R."/>
            <person name="Schleper C."/>
            <person name="Guy L."/>
            <person name="Ettema T.J."/>
        </authorList>
    </citation>
    <scope>NUCLEOTIDE SEQUENCE</scope>
</reference>
<organism evidence="1">
    <name type="scientific">marine sediment metagenome</name>
    <dbReference type="NCBI Taxonomy" id="412755"/>
    <lineage>
        <taxon>unclassified sequences</taxon>
        <taxon>metagenomes</taxon>
        <taxon>ecological metagenomes</taxon>
    </lineage>
</organism>
<name>A0A0F9IT19_9ZZZZ</name>